<evidence type="ECO:0008006" key="3">
    <source>
        <dbReference type="Google" id="ProtNLM"/>
    </source>
</evidence>
<gene>
    <name evidence="1" type="ORF">CF392_12765</name>
</gene>
<organism evidence="1 2">
    <name type="scientific">Tamilnaduibacter salinus</name>
    <dbReference type="NCBI Taxonomy" id="1484056"/>
    <lineage>
        <taxon>Bacteria</taxon>
        <taxon>Pseudomonadati</taxon>
        <taxon>Pseudomonadota</taxon>
        <taxon>Gammaproteobacteria</taxon>
        <taxon>Pseudomonadales</taxon>
        <taxon>Marinobacteraceae</taxon>
        <taxon>Tamilnaduibacter</taxon>
    </lineage>
</organism>
<name>A0A2A2I047_9GAMM</name>
<comment type="caution">
    <text evidence="1">The sequence shown here is derived from an EMBL/GenBank/DDBJ whole genome shotgun (WGS) entry which is preliminary data.</text>
</comment>
<dbReference type="InterPro" id="IPR023381">
    <property type="entry name" value="YP001051499.1-like_dom_sf"/>
</dbReference>
<dbReference type="RefSeq" id="WP_095611840.1">
    <property type="nucleotide sequence ID" value="NZ_NMPM01000079.1"/>
</dbReference>
<reference evidence="1 2" key="1">
    <citation type="submission" date="2017-07" db="EMBL/GenBank/DDBJ databases">
        <title>Tamlnaduibacter salinus (Mi-7) genome sequencing.</title>
        <authorList>
            <person name="Verma A."/>
            <person name="Krishnamurthi S."/>
        </authorList>
    </citation>
    <scope>NUCLEOTIDE SEQUENCE [LARGE SCALE GENOMIC DNA]</scope>
    <source>
        <strain evidence="1 2">Mi-7</strain>
    </source>
</reference>
<dbReference type="EMBL" id="NMPM01000079">
    <property type="protein sequence ID" value="PAV25079.1"/>
    <property type="molecule type" value="Genomic_DNA"/>
</dbReference>
<keyword evidence="2" id="KW-1185">Reference proteome</keyword>
<dbReference type="AlphaFoldDB" id="A0A2A2I047"/>
<dbReference type="Proteomes" id="UP000218332">
    <property type="component" value="Unassembled WGS sequence"/>
</dbReference>
<dbReference type="InterPro" id="IPR007338">
    <property type="entry name" value="DUF416"/>
</dbReference>
<evidence type="ECO:0000313" key="2">
    <source>
        <dbReference type="Proteomes" id="UP000218332"/>
    </source>
</evidence>
<sequence>MNANQYLKALEQLRVWRESAFILALAERAFPNYALFADAVELRGGSKMRPLLDEAWDLFDLHSGESKAPTLLARLETLSPNTDRYDAYGVYPAFDFCQLLEQALLTWVNPDRNRAVEAATLATGTVAQFIEMSEGEGMDENEVVRLLDRHELMKADKMFQRETLLSLKRQRTPTDEFLDSLREEAANDGVSNLGVAMESDA</sequence>
<proteinExistence type="predicted"/>
<protein>
    <recommendedName>
        <fullName evidence="3">DUF416 domain-containing protein</fullName>
    </recommendedName>
</protein>
<evidence type="ECO:0000313" key="1">
    <source>
        <dbReference type="EMBL" id="PAV25079.1"/>
    </source>
</evidence>
<accession>A0A2A2I047</accession>
<dbReference type="Gene3D" id="1.20.1590.10">
    <property type="entry name" value="YP_001051499.1 domain like"/>
    <property type="match status" value="1"/>
</dbReference>
<dbReference type="Pfam" id="PF04222">
    <property type="entry name" value="DUF416"/>
    <property type="match status" value="1"/>
</dbReference>